<accession>A0A3P5WXP9</accession>
<dbReference type="InterPro" id="IPR053392">
    <property type="entry name" value="Transposase_IS30-like"/>
</dbReference>
<sequence length="228" mass="24882">MKPRQYIADALKIGDRPAHIATREEAGHWEGDLIMGKGNKSAIVTLVERSSRLLVAFALRPGNRSDNMRDQLIEALRVLPATLRRTLTWDRGSEMAKHAEVTAALGTLVYFCDPASPWQRASNENANGLLRQYFRKGADLSTVEQAEVRFAADEINSRPRAVLGWDSATVRFTSLQTLAALQDTAGSTVAKGTVPLPTTGDNPYGLSTAAADRELPQWLPTSAVDNPN</sequence>
<dbReference type="GO" id="GO:0004803">
    <property type="term" value="F:transposase activity"/>
    <property type="evidence" value="ECO:0007669"/>
    <property type="project" value="TreeGrafter"/>
</dbReference>
<name>A0A3P5WXP9_9MICC</name>
<dbReference type="InterPro" id="IPR012337">
    <property type="entry name" value="RNaseH-like_sf"/>
</dbReference>
<dbReference type="Gene3D" id="3.30.420.10">
    <property type="entry name" value="Ribonuclease H-like superfamily/Ribonuclease H"/>
    <property type="match status" value="1"/>
</dbReference>
<feature type="domain" description="Integrase catalytic" evidence="1">
    <location>
        <begin position="13"/>
        <end position="182"/>
    </location>
</feature>
<reference evidence="2 3" key="1">
    <citation type="submission" date="2018-11" db="EMBL/GenBank/DDBJ databases">
        <authorList>
            <person name="Criscuolo A."/>
        </authorList>
    </citation>
    <scope>NUCLEOTIDE SEQUENCE [LARGE SCALE GENOMIC DNA]</scope>
    <source>
        <strain evidence="2">AT11b</strain>
    </source>
</reference>
<gene>
    <name evidence="2" type="ORF">PSET11_01322</name>
</gene>
<dbReference type="PANTHER" id="PTHR10948">
    <property type="entry name" value="TRANSPOSASE"/>
    <property type="match status" value="1"/>
</dbReference>
<proteinExistence type="predicted"/>
<protein>
    <submittedName>
        <fullName evidence="2">Integrase core domain protein</fullName>
    </submittedName>
</protein>
<evidence type="ECO:0000313" key="2">
    <source>
        <dbReference type="EMBL" id="VDC23880.1"/>
    </source>
</evidence>
<dbReference type="GO" id="GO:0015074">
    <property type="term" value="P:DNA integration"/>
    <property type="evidence" value="ECO:0007669"/>
    <property type="project" value="InterPro"/>
</dbReference>
<dbReference type="GO" id="GO:0005829">
    <property type="term" value="C:cytosol"/>
    <property type="evidence" value="ECO:0007669"/>
    <property type="project" value="TreeGrafter"/>
</dbReference>
<evidence type="ECO:0000259" key="1">
    <source>
        <dbReference type="PROSITE" id="PS50994"/>
    </source>
</evidence>
<dbReference type="NCBIfam" id="NF033563">
    <property type="entry name" value="transpos_IS30"/>
    <property type="match status" value="1"/>
</dbReference>
<dbReference type="EMBL" id="UXAU01000019">
    <property type="protein sequence ID" value="VDC23880.1"/>
    <property type="molecule type" value="Genomic_DNA"/>
</dbReference>
<dbReference type="Proteomes" id="UP000280861">
    <property type="component" value="Unassembled WGS sequence"/>
</dbReference>
<dbReference type="PROSITE" id="PS50994">
    <property type="entry name" value="INTEGRASE"/>
    <property type="match status" value="1"/>
</dbReference>
<organism evidence="2 3">
    <name type="scientific">Arthrobacter ulcerisalmonis</name>
    <dbReference type="NCBI Taxonomy" id="2483813"/>
    <lineage>
        <taxon>Bacteria</taxon>
        <taxon>Bacillati</taxon>
        <taxon>Actinomycetota</taxon>
        <taxon>Actinomycetes</taxon>
        <taxon>Micrococcales</taxon>
        <taxon>Micrococcaceae</taxon>
        <taxon>Arthrobacter</taxon>
    </lineage>
</organism>
<dbReference type="SUPFAM" id="SSF53098">
    <property type="entry name" value="Ribonuclease H-like"/>
    <property type="match status" value="1"/>
</dbReference>
<dbReference type="AlphaFoldDB" id="A0A3P5WXP9"/>
<dbReference type="Pfam" id="PF00665">
    <property type="entry name" value="rve"/>
    <property type="match status" value="1"/>
</dbReference>
<keyword evidence="3" id="KW-1185">Reference proteome</keyword>
<dbReference type="GO" id="GO:0032196">
    <property type="term" value="P:transposition"/>
    <property type="evidence" value="ECO:0007669"/>
    <property type="project" value="TreeGrafter"/>
</dbReference>
<dbReference type="PANTHER" id="PTHR10948:SF23">
    <property type="entry name" value="TRANSPOSASE INSI FOR INSERTION SEQUENCE ELEMENT IS30A-RELATED"/>
    <property type="match status" value="1"/>
</dbReference>
<dbReference type="InterPro" id="IPR051917">
    <property type="entry name" value="Transposase-Integrase"/>
</dbReference>
<dbReference type="GO" id="GO:0003676">
    <property type="term" value="F:nucleic acid binding"/>
    <property type="evidence" value="ECO:0007669"/>
    <property type="project" value="InterPro"/>
</dbReference>
<dbReference type="InterPro" id="IPR036397">
    <property type="entry name" value="RNaseH_sf"/>
</dbReference>
<dbReference type="InterPro" id="IPR001584">
    <property type="entry name" value="Integrase_cat-core"/>
</dbReference>
<evidence type="ECO:0000313" key="3">
    <source>
        <dbReference type="Proteomes" id="UP000280861"/>
    </source>
</evidence>